<dbReference type="Gene3D" id="3.40.50.11540">
    <property type="entry name" value="NADH-ubiquinone oxidoreductase 51kDa subunit"/>
    <property type="match status" value="1"/>
</dbReference>
<keyword evidence="5 14" id="KW-0004">4Fe-4S</keyword>
<evidence type="ECO:0000256" key="3">
    <source>
        <dbReference type="ARBA" id="ARBA00007523"/>
    </source>
</evidence>
<dbReference type="Pfam" id="PF10531">
    <property type="entry name" value="SLBB"/>
    <property type="match status" value="1"/>
</dbReference>
<evidence type="ECO:0000256" key="5">
    <source>
        <dbReference type="ARBA" id="ARBA00022485"/>
    </source>
</evidence>
<name>A0ABW3U7G2_9GAMM</name>
<keyword evidence="8 14" id="KW-0479">Metal-binding</keyword>
<evidence type="ECO:0000256" key="14">
    <source>
        <dbReference type="RuleBase" id="RU364066"/>
    </source>
</evidence>
<evidence type="ECO:0000256" key="11">
    <source>
        <dbReference type="ARBA" id="ARBA00023014"/>
    </source>
</evidence>
<dbReference type="InterPro" id="IPR037225">
    <property type="entry name" value="Nuo51_FMN-bd_sf"/>
</dbReference>
<dbReference type="GO" id="GO:0050136">
    <property type="term" value="F:NADH dehydrogenase (quinone) (non-electrogenic) activity"/>
    <property type="evidence" value="ECO:0007669"/>
    <property type="project" value="UniProtKB-EC"/>
</dbReference>
<dbReference type="NCBIfam" id="TIGR01959">
    <property type="entry name" value="nuoF_fam"/>
    <property type="match status" value="1"/>
</dbReference>
<dbReference type="PROSITE" id="PS00645">
    <property type="entry name" value="COMPLEX1_51K_2"/>
    <property type="match status" value="1"/>
</dbReference>
<dbReference type="Gene3D" id="6.10.250.1450">
    <property type="match status" value="1"/>
</dbReference>
<comment type="cofactor">
    <cofactor evidence="1 14">
        <name>FMN</name>
        <dbReference type="ChEBI" id="CHEBI:58210"/>
    </cofactor>
</comment>
<evidence type="ECO:0000256" key="9">
    <source>
        <dbReference type="ARBA" id="ARBA00022967"/>
    </source>
</evidence>
<keyword evidence="11 14" id="KW-0411">Iron-sulfur</keyword>
<dbReference type="InterPro" id="IPR001949">
    <property type="entry name" value="NADH-UbQ_OxRdtase_51kDa_CS"/>
</dbReference>
<dbReference type="InterPro" id="IPR011537">
    <property type="entry name" value="NADH-UbQ_OxRdtase_suF"/>
</dbReference>
<evidence type="ECO:0000256" key="10">
    <source>
        <dbReference type="ARBA" id="ARBA00023004"/>
    </source>
</evidence>
<comment type="similarity">
    <text evidence="3 14">Belongs to the complex I 51 kDa subunit family.</text>
</comment>
<dbReference type="InterPro" id="IPR011538">
    <property type="entry name" value="Nuo51_FMN-bd"/>
</dbReference>
<dbReference type="Proteomes" id="UP001597264">
    <property type="component" value="Unassembled WGS sequence"/>
</dbReference>
<evidence type="ECO:0000256" key="4">
    <source>
        <dbReference type="ARBA" id="ARBA00019901"/>
    </source>
</evidence>
<dbReference type="EMBL" id="JBHTLR010000004">
    <property type="protein sequence ID" value="MFD1215284.1"/>
    <property type="molecule type" value="Genomic_DNA"/>
</dbReference>
<keyword evidence="7 14" id="KW-0288">FMN</keyword>
<dbReference type="InterPro" id="IPR019554">
    <property type="entry name" value="Soluble_ligand-bd"/>
</dbReference>
<keyword evidence="12 14" id="KW-0520">NAD</keyword>
<comment type="catalytic activity">
    <reaction evidence="13 14">
        <text>a quinone + NADH + 5 H(+)(in) = a quinol + NAD(+) + 4 H(+)(out)</text>
        <dbReference type="Rhea" id="RHEA:57888"/>
        <dbReference type="ChEBI" id="CHEBI:15378"/>
        <dbReference type="ChEBI" id="CHEBI:24646"/>
        <dbReference type="ChEBI" id="CHEBI:57540"/>
        <dbReference type="ChEBI" id="CHEBI:57945"/>
        <dbReference type="ChEBI" id="CHEBI:132124"/>
    </reaction>
</comment>
<sequence length="446" mass="48833">MPGESTPLDRNLRTPLTRNIHGDAAVSLEAYRNNGGYLGLQRALDMVPENITALVQEAGLRGRGGAGFNTGLKWSFVPGNDQYSGPRYLICNADEMEPGAFKDRYLLERDPHLLIEGMLIAASAINASTAYIFIRGEYHLAAQRLSHALEEAHRAGLLGKRILGRDFSLQIHVHRSSGNYICGEETALLNALEGRRAIPRTKPPFPQVSGLWGKPTVVNNVETLCNLPCLLALGADWYRQLGREDDAGSKLFGVSGRVNNPGVWELPMGTPVREIIENHARGMQPGFRLRGFLPGGGSTDFLAPRHLDLPMDYDVIGKAGSRMGTGTLMILDDHTCPVGLVLNLQRFFARESCGWCTPCRDGLPWVVEILERIEAGRGEKQDLILLRQLARRMAPGTTFCALAPGAAEPLQSSLKLFLSDYLAHIVQRGCPYGHSARPQSEPACAH</sequence>
<dbReference type="Pfam" id="PF01512">
    <property type="entry name" value="Complex1_51K"/>
    <property type="match status" value="1"/>
</dbReference>
<organism evidence="16 17">
    <name type="scientific">Microbulbifer celer</name>
    <dbReference type="NCBI Taxonomy" id="435905"/>
    <lineage>
        <taxon>Bacteria</taxon>
        <taxon>Pseudomonadati</taxon>
        <taxon>Pseudomonadota</taxon>
        <taxon>Gammaproteobacteria</taxon>
        <taxon>Cellvibrionales</taxon>
        <taxon>Microbulbiferaceae</taxon>
        <taxon>Microbulbifer</taxon>
    </lineage>
</organism>
<keyword evidence="14" id="KW-0874">Quinone</keyword>
<dbReference type="InterPro" id="IPR019575">
    <property type="entry name" value="Nuop51_4Fe4S-bd"/>
</dbReference>
<dbReference type="EC" id="7.1.1.-" evidence="14"/>
<proteinExistence type="inferred from homology"/>
<evidence type="ECO:0000256" key="13">
    <source>
        <dbReference type="ARBA" id="ARBA00047712"/>
    </source>
</evidence>
<keyword evidence="9" id="KW-1278">Translocase</keyword>
<evidence type="ECO:0000259" key="15">
    <source>
        <dbReference type="SMART" id="SM00928"/>
    </source>
</evidence>
<evidence type="ECO:0000256" key="8">
    <source>
        <dbReference type="ARBA" id="ARBA00022723"/>
    </source>
</evidence>
<dbReference type="Gene3D" id="1.20.1440.230">
    <property type="entry name" value="NADH-ubiquinone oxidoreductase 51kDa subunit, iron-sulphur binding domain"/>
    <property type="match status" value="1"/>
</dbReference>
<dbReference type="SUPFAM" id="SSF140490">
    <property type="entry name" value="Nqo1C-terminal domain-like"/>
    <property type="match status" value="1"/>
</dbReference>
<gene>
    <name evidence="16" type="primary">nuoF</name>
    <name evidence="16" type="ORF">ACFQ2X_01610</name>
</gene>
<keyword evidence="16" id="KW-0560">Oxidoreductase</keyword>
<dbReference type="SMART" id="SM00928">
    <property type="entry name" value="NADH_4Fe-4S"/>
    <property type="match status" value="1"/>
</dbReference>
<evidence type="ECO:0000256" key="6">
    <source>
        <dbReference type="ARBA" id="ARBA00022630"/>
    </source>
</evidence>
<dbReference type="RefSeq" id="WP_230437966.1">
    <property type="nucleotide sequence ID" value="NZ_CP087715.1"/>
</dbReference>
<evidence type="ECO:0000256" key="2">
    <source>
        <dbReference type="ARBA" id="ARBA00001966"/>
    </source>
</evidence>
<keyword evidence="10 14" id="KW-0408">Iron</keyword>
<dbReference type="NCBIfam" id="NF010120">
    <property type="entry name" value="PRK13596.1"/>
    <property type="match status" value="1"/>
</dbReference>
<dbReference type="PANTHER" id="PTHR43578:SF3">
    <property type="entry name" value="NADH-QUINONE OXIDOREDUCTASE SUBUNIT F"/>
    <property type="match status" value="1"/>
</dbReference>
<dbReference type="SUPFAM" id="SSF142984">
    <property type="entry name" value="Nqo1 middle domain-like"/>
    <property type="match status" value="1"/>
</dbReference>
<reference evidence="17" key="1">
    <citation type="journal article" date="2019" name="Int. J. Syst. Evol. Microbiol.">
        <title>The Global Catalogue of Microorganisms (GCM) 10K type strain sequencing project: providing services to taxonomists for standard genome sequencing and annotation.</title>
        <authorList>
            <consortium name="The Broad Institute Genomics Platform"/>
            <consortium name="The Broad Institute Genome Sequencing Center for Infectious Disease"/>
            <person name="Wu L."/>
            <person name="Ma J."/>
        </authorList>
    </citation>
    <scope>NUCLEOTIDE SEQUENCE [LARGE SCALE GENOMIC DNA]</scope>
    <source>
        <strain evidence="17">CCUG 54356</strain>
    </source>
</reference>
<dbReference type="PANTHER" id="PTHR43578">
    <property type="entry name" value="NADH-QUINONE OXIDOREDUCTASE SUBUNIT F"/>
    <property type="match status" value="1"/>
</dbReference>
<comment type="cofactor">
    <cofactor evidence="2 14">
        <name>[4Fe-4S] cluster</name>
        <dbReference type="ChEBI" id="CHEBI:49883"/>
    </cofactor>
</comment>
<evidence type="ECO:0000313" key="16">
    <source>
        <dbReference type="EMBL" id="MFD1215284.1"/>
    </source>
</evidence>
<comment type="caution">
    <text evidence="16">The sequence shown here is derived from an EMBL/GenBank/DDBJ whole genome shotgun (WGS) entry which is preliminary data.</text>
</comment>
<evidence type="ECO:0000256" key="1">
    <source>
        <dbReference type="ARBA" id="ARBA00001917"/>
    </source>
</evidence>
<dbReference type="SUPFAM" id="SSF142019">
    <property type="entry name" value="Nqo1 FMN-binding domain-like"/>
    <property type="match status" value="1"/>
</dbReference>
<dbReference type="Pfam" id="PF10589">
    <property type="entry name" value="NADH_4Fe-4S"/>
    <property type="match status" value="1"/>
</dbReference>
<accession>A0ABW3U7G2</accession>
<dbReference type="InterPro" id="IPR037207">
    <property type="entry name" value="Nuop51_4Fe4S-bd_sf"/>
</dbReference>
<evidence type="ECO:0000256" key="12">
    <source>
        <dbReference type="ARBA" id="ARBA00023027"/>
    </source>
</evidence>
<comment type="function">
    <text evidence="14">NDH-1 shuttles electrons from NADH, via FMN and iron-sulfur (Fe-S) centers, to quinones in the respiratory chain.</text>
</comment>
<keyword evidence="6 14" id="KW-0285">Flavoprotein</keyword>
<feature type="domain" description="NADH-ubiquinone oxidoreductase 51kDa subunit iron-sulphur binding" evidence="15">
    <location>
        <begin position="338"/>
        <end position="383"/>
    </location>
</feature>
<evidence type="ECO:0000256" key="7">
    <source>
        <dbReference type="ARBA" id="ARBA00022643"/>
    </source>
</evidence>
<evidence type="ECO:0000313" key="17">
    <source>
        <dbReference type="Proteomes" id="UP001597264"/>
    </source>
</evidence>
<protein>
    <recommendedName>
        <fullName evidence="4 14">NADH-quinone oxidoreductase subunit F</fullName>
        <ecNumber evidence="14">7.1.1.-</ecNumber>
    </recommendedName>
</protein>
<dbReference type="Gene3D" id="3.10.20.600">
    <property type="match status" value="1"/>
</dbReference>
<keyword evidence="17" id="KW-1185">Reference proteome</keyword>